<evidence type="ECO:0000313" key="3">
    <source>
        <dbReference type="Proteomes" id="UP001497382"/>
    </source>
</evidence>
<evidence type="ECO:0000313" key="2">
    <source>
        <dbReference type="EMBL" id="CAL1267133.1"/>
    </source>
</evidence>
<dbReference type="Proteomes" id="UP001497382">
    <property type="component" value="Unassembled WGS sequence"/>
</dbReference>
<dbReference type="EMBL" id="CAXIEN010000026">
    <property type="protein sequence ID" value="CAL1267133.1"/>
    <property type="molecule type" value="Genomic_DNA"/>
</dbReference>
<protein>
    <recommendedName>
        <fullName evidence="4">Stc1 domain-containing protein</fullName>
    </recommendedName>
</protein>
<sequence>MYVSTLADICSGLLVLSSCIAFNPLQDTINPEGSSCTEGYDLSLEWVVQRALLTLVYHRIDENHLTYTAKSLRFVEPSPLSRCGTYFGKRYRRMWRQFERHPTAKKRILRSECRRCKIEEGLKTPCQKSFEDFVKKRDLKLNTEPEKNDECVHQDSKTFNLCAACKREDEITRPNSVAYKRLQEERAAATPFGRKLCCLSMVEKEVSGLLDDPNKFKDYHPAKKD</sequence>
<comment type="caution">
    <text evidence="2">The sequence shown here is derived from an EMBL/GenBank/DDBJ whole genome shotgun (WGS) entry which is preliminary data.</text>
</comment>
<name>A0AAV1Z6P6_9ARAC</name>
<keyword evidence="3" id="KW-1185">Reference proteome</keyword>
<evidence type="ECO:0000256" key="1">
    <source>
        <dbReference type="SAM" id="SignalP"/>
    </source>
</evidence>
<proteinExistence type="predicted"/>
<reference evidence="2 3" key="1">
    <citation type="submission" date="2024-04" db="EMBL/GenBank/DDBJ databases">
        <authorList>
            <person name="Rising A."/>
            <person name="Reimegard J."/>
            <person name="Sonavane S."/>
            <person name="Akerstrom W."/>
            <person name="Nylinder S."/>
            <person name="Hedman E."/>
            <person name="Kallberg Y."/>
        </authorList>
    </citation>
    <scope>NUCLEOTIDE SEQUENCE [LARGE SCALE GENOMIC DNA]</scope>
</reference>
<gene>
    <name evidence="2" type="ORF">LARSCL_LOCUS3481</name>
</gene>
<organism evidence="2 3">
    <name type="scientific">Larinioides sclopetarius</name>
    <dbReference type="NCBI Taxonomy" id="280406"/>
    <lineage>
        <taxon>Eukaryota</taxon>
        <taxon>Metazoa</taxon>
        <taxon>Ecdysozoa</taxon>
        <taxon>Arthropoda</taxon>
        <taxon>Chelicerata</taxon>
        <taxon>Arachnida</taxon>
        <taxon>Araneae</taxon>
        <taxon>Araneomorphae</taxon>
        <taxon>Entelegynae</taxon>
        <taxon>Araneoidea</taxon>
        <taxon>Araneidae</taxon>
        <taxon>Larinioides</taxon>
    </lineage>
</organism>
<dbReference type="AlphaFoldDB" id="A0AAV1Z6P6"/>
<evidence type="ECO:0008006" key="4">
    <source>
        <dbReference type="Google" id="ProtNLM"/>
    </source>
</evidence>
<feature type="chain" id="PRO_5043516808" description="Stc1 domain-containing protein" evidence="1">
    <location>
        <begin position="22"/>
        <end position="225"/>
    </location>
</feature>
<feature type="signal peptide" evidence="1">
    <location>
        <begin position="1"/>
        <end position="21"/>
    </location>
</feature>
<accession>A0AAV1Z6P6</accession>
<keyword evidence="1" id="KW-0732">Signal</keyword>